<reference evidence="1 2" key="1">
    <citation type="journal article" date="2015" name="Genome Announc.">
        <title>Genome sequence and annotation of Trichoderma parareesei, the ancestor of the cellulase producer Trichoderma reesei.</title>
        <authorList>
            <person name="Yang D."/>
            <person name="Pomraning K."/>
            <person name="Kopchinskiy A."/>
            <person name="Karimi Aghcheh R."/>
            <person name="Atanasova L."/>
            <person name="Chenthamara K."/>
            <person name="Baker S.E."/>
            <person name="Zhang R."/>
            <person name="Shen Q."/>
            <person name="Freitag M."/>
            <person name="Kubicek C.P."/>
            <person name="Druzhinina I.S."/>
        </authorList>
    </citation>
    <scope>NUCLEOTIDE SEQUENCE [LARGE SCALE GENOMIC DNA]</scope>
    <source>
        <strain evidence="1 2">CBS 125925</strain>
    </source>
</reference>
<dbReference type="OrthoDB" id="5326346at2759"/>
<dbReference type="Proteomes" id="UP000219286">
    <property type="component" value="Unassembled WGS sequence"/>
</dbReference>
<keyword evidence="2" id="KW-1185">Reference proteome</keyword>
<evidence type="ECO:0000313" key="2">
    <source>
        <dbReference type="Proteomes" id="UP000219286"/>
    </source>
</evidence>
<dbReference type="EMBL" id="LFMI01000571">
    <property type="protein sequence ID" value="OTA05091.1"/>
    <property type="molecule type" value="Genomic_DNA"/>
</dbReference>
<name>A0A2H2ZYX4_TRIPA</name>
<dbReference type="AlphaFoldDB" id="A0A2H2ZYX4"/>
<comment type="caution">
    <text evidence="1">The sequence shown here is derived from an EMBL/GenBank/DDBJ whole genome shotgun (WGS) entry which is preliminary data.</text>
</comment>
<sequence>MKPFMYQIDEDGDTVLILQKANQPIEPRETDYPWDDALPQYLTEEARRNEAEVTARAVRHHANDHREVWMQLSSSKLALASPKCRQMTPSNLPETRSNVAYKYILLAESWDEKALELVMSIIHGHTADIPERISLDTLAKVAVVVAHYECSEVLKPYADKWIAKLDEPFPTSYGRNLVLRLFVSWVFADEFDFKELTRVVVRESRGPMHSLGLPLPERIIKAVDKKRRRTIDKLFFNLNELKKGLGKHSPTCSSIYPAHSAPSCCTILPDALVDGLRDVGLESVPNAQFSGYSIVALEEALRRFERPNVASLLWSCELHGSLCFLPAEVNHVLHGLQLENVPGLELSQFRNEGS</sequence>
<organism evidence="1 2">
    <name type="scientific">Trichoderma parareesei</name>
    <name type="common">Filamentous fungus</name>
    <dbReference type="NCBI Taxonomy" id="858221"/>
    <lineage>
        <taxon>Eukaryota</taxon>
        <taxon>Fungi</taxon>
        <taxon>Dikarya</taxon>
        <taxon>Ascomycota</taxon>
        <taxon>Pezizomycotina</taxon>
        <taxon>Sordariomycetes</taxon>
        <taxon>Hypocreomycetidae</taxon>
        <taxon>Hypocreales</taxon>
        <taxon>Hypocreaceae</taxon>
        <taxon>Trichoderma</taxon>
    </lineage>
</organism>
<protein>
    <recommendedName>
        <fullName evidence="3">BTB domain-containing protein</fullName>
    </recommendedName>
</protein>
<gene>
    <name evidence="1" type="ORF">A9Z42_0057120</name>
</gene>
<proteinExistence type="predicted"/>
<evidence type="ECO:0008006" key="3">
    <source>
        <dbReference type="Google" id="ProtNLM"/>
    </source>
</evidence>
<evidence type="ECO:0000313" key="1">
    <source>
        <dbReference type="EMBL" id="OTA05091.1"/>
    </source>
</evidence>
<accession>A0A2H2ZYX4</accession>